<sequence>MFNHVNDSLSYFTTALKVYQPDPDDLPDLDRSVLTPSTLRSSFVTLKWQGKTLKSTIYPGSCRLNQTASYVVTPGVLVAMSDISDHELGYATSERPTYPLVTESTPANTTQDYGLDMITMSTGNVTIESKFLVILVQYEIFTNMKYRMYGISGWDDSDATVLCKSFNRTWFGQAIAVENLLNIPIFPYSFNCCGLEHGLFACNITEDENGCNTTKVAGAMCYLGSGKPGQRVTNSNNEFSAVESGSSFSGYAVGISAAFIVVVCIIIVVVIIRRRSVNSYHKEDKESLKRKGEEIQTQEISFNACTNVASRLSDHTYDQLESEELNCCSIDSNLQKETNVSFTRKEEKSRYQKTGFDECTNIASRFSDHTYDLLEFSEYSNITNVSVPSEK</sequence>
<reference evidence="5 6" key="1">
    <citation type="submission" date="2020-06" db="EMBL/GenBank/DDBJ databases">
        <authorList>
            <person name="Li R."/>
            <person name="Bekaert M."/>
        </authorList>
    </citation>
    <scope>NUCLEOTIDE SEQUENCE [LARGE SCALE GENOMIC DNA]</scope>
    <source>
        <strain evidence="6">wild</strain>
    </source>
</reference>
<dbReference type="PROSITE" id="PS50287">
    <property type="entry name" value="SRCR_2"/>
    <property type="match status" value="1"/>
</dbReference>
<gene>
    <name evidence="5" type="ORF">MCOR_43746</name>
</gene>
<accession>A0A6J8DPN4</accession>
<keyword evidence="1 2" id="KW-1015">Disulfide bond</keyword>
<evidence type="ECO:0000313" key="5">
    <source>
        <dbReference type="EMBL" id="CAC5410568.1"/>
    </source>
</evidence>
<protein>
    <recommendedName>
        <fullName evidence="4">SRCR domain-containing protein</fullName>
    </recommendedName>
</protein>
<keyword evidence="3" id="KW-1133">Transmembrane helix</keyword>
<feature type="domain" description="SRCR" evidence="4">
    <location>
        <begin position="139"/>
        <end position="222"/>
    </location>
</feature>
<evidence type="ECO:0000313" key="6">
    <source>
        <dbReference type="Proteomes" id="UP000507470"/>
    </source>
</evidence>
<dbReference type="GO" id="GO:0016020">
    <property type="term" value="C:membrane"/>
    <property type="evidence" value="ECO:0007669"/>
    <property type="project" value="InterPro"/>
</dbReference>
<name>A0A6J8DPN4_MYTCO</name>
<keyword evidence="3" id="KW-0472">Membrane</keyword>
<dbReference type="EMBL" id="CACVKT020007774">
    <property type="protein sequence ID" value="CAC5410568.1"/>
    <property type="molecule type" value="Genomic_DNA"/>
</dbReference>
<evidence type="ECO:0000256" key="2">
    <source>
        <dbReference type="PROSITE-ProRule" id="PRU00196"/>
    </source>
</evidence>
<evidence type="ECO:0000256" key="1">
    <source>
        <dbReference type="ARBA" id="ARBA00023157"/>
    </source>
</evidence>
<feature type="transmembrane region" description="Helical" evidence="3">
    <location>
        <begin position="248"/>
        <end position="272"/>
    </location>
</feature>
<dbReference type="OrthoDB" id="10543679at2759"/>
<keyword evidence="3" id="KW-0812">Transmembrane</keyword>
<dbReference type="Proteomes" id="UP000507470">
    <property type="component" value="Unassembled WGS sequence"/>
</dbReference>
<keyword evidence="6" id="KW-1185">Reference proteome</keyword>
<dbReference type="InterPro" id="IPR036772">
    <property type="entry name" value="SRCR-like_dom_sf"/>
</dbReference>
<proteinExistence type="predicted"/>
<dbReference type="SUPFAM" id="SSF56487">
    <property type="entry name" value="SRCR-like"/>
    <property type="match status" value="1"/>
</dbReference>
<dbReference type="Gene3D" id="3.10.250.10">
    <property type="entry name" value="SRCR-like domain"/>
    <property type="match status" value="1"/>
</dbReference>
<dbReference type="InterPro" id="IPR001190">
    <property type="entry name" value="SRCR"/>
</dbReference>
<comment type="caution">
    <text evidence="2">Lacks conserved residue(s) required for the propagation of feature annotation.</text>
</comment>
<evidence type="ECO:0000259" key="4">
    <source>
        <dbReference type="PROSITE" id="PS50287"/>
    </source>
</evidence>
<feature type="disulfide bond" evidence="2">
    <location>
        <begin position="192"/>
        <end position="202"/>
    </location>
</feature>
<dbReference type="AlphaFoldDB" id="A0A6J8DPN4"/>
<organism evidence="5 6">
    <name type="scientific">Mytilus coruscus</name>
    <name type="common">Sea mussel</name>
    <dbReference type="NCBI Taxonomy" id="42192"/>
    <lineage>
        <taxon>Eukaryota</taxon>
        <taxon>Metazoa</taxon>
        <taxon>Spiralia</taxon>
        <taxon>Lophotrochozoa</taxon>
        <taxon>Mollusca</taxon>
        <taxon>Bivalvia</taxon>
        <taxon>Autobranchia</taxon>
        <taxon>Pteriomorphia</taxon>
        <taxon>Mytilida</taxon>
        <taxon>Mytiloidea</taxon>
        <taxon>Mytilidae</taxon>
        <taxon>Mytilinae</taxon>
        <taxon>Mytilus</taxon>
    </lineage>
</organism>
<evidence type="ECO:0000256" key="3">
    <source>
        <dbReference type="SAM" id="Phobius"/>
    </source>
</evidence>